<reference evidence="1 2" key="1">
    <citation type="journal article" date="2014" name="Nat. Commun.">
        <title>Multiple recent horizontal transfers of a large genomic region in cheese making fungi.</title>
        <authorList>
            <person name="Cheeseman K."/>
            <person name="Ropars J."/>
            <person name="Renault P."/>
            <person name="Dupont J."/>
            <person name="Gouzy J."/>
            <person name="Branca A."/>
            <person name="Abraham A.L."/>
            <person name="Ceppi M."/>
            <person name="Conseiller E."/>
            <person name="Debuchy R."/>
            <person name="Malagnac F."/>
            <person name="Goarin A."/>
            <person name="Silar P."/>
            <person name="Lacoste S."/>
            <person name="Sallet E."/>
            <person name="Bensimon A."/>
            <person name="Giraud T."/>
            <person name="Brygoo Y."/>
        </authorList>
    </citation>
    <scope>NUCLEOTIDE SEQUENCE [LARGE SCALE GENOMIC DNA]</scope>
    <source>
        <strain evidence="2">FM 013</strain>
    </source>
</reference>
<sequence>MTQTLANTGPDPVTQMQICVYGGGSDTAPSSVMFRRSIRCTKRSGSWTRHGRIPHQYVYSVNVGLD</sequence>
<evidence type="ECO:0000313" key="1">
    <source>
        <dbReference type="EMBL" id="CRL20692.1"/>
    </source>
</evidence>
<proteinExistence type="predicted"/>
<keyword evidence="2" id="KW-1185">Reference proteome</keyword>
<dbReference type="EMBL" id="HG793137">
    <property type="protein sequence ID" value="CRL20692.1"/>
    <property type="molecule type" value="Genomic_DNA"/>
</dbReference>
<accession>A0A0G4P2Z2</accession>
<dbReference type="Proteomes" id="UP000053732">
    <property type="component" value="Unassembled WGS sequence"/>
</dbReference>
<protein>
    <submittedName>
        <fullName evidence="1">Str. FM013</fullName>
    </submittedName>
</protein>
<evidence type="ECO:0000313" key="2">
    <source>
        <dbReference type="Proteomes" id="UP000053732"/>
    </source>
</evidence>
<gene>
    <name evidence="1" type="ORF">PCAMFM013_S004g000633</name>
</gene>
<organism evidence="1 2">
    <name type="scientific">Penicillium camemberti (strain FM 013)</name>
    <dbReference type="NCBI Taxonomy" id="1429867"/>
    <lineage>
        <taxon>Eukaryota</taxon>
        <taxon>Fungi</taxon>
        <taxon>Dikarya</taxon>
        <taxon>Ascomycota</taxon>
        <taxon>Pezizomycotina</taxon>
        <taxon>Eurotiomycetes</taxon>
        <taxon>Eurotiomycetidae</taxon>
        <taxon>Eurotiales</taxon>
        <taxon>Aspergillaceae</taxon>
        <taxon>Penicillium</taxon>
    </lineage>
</organism>
<name>A0A0G4P2Z2_PENC3</name>
<dbReference type="AlphaFoldDB" id="A0A0G4P2Z2"/>